<dbReference type="InterPro" id="IPR025110">
    <property type="entry name" value="AMP-bd_C"/>
</dbReference>
<dbReference type="PROSITE" id="PS00455">
    <property type="entry name" value="AMP_BINDING"/>
    <property type="match status" value="1"/>
</dbReference>
<dbReference type="NCBIfam" id="NF004837">
    <property type="entry name" value="PRK06187.1"/>
    <property type="match status" value="1"/>
</dbReference>
<reference evidence="6" key="1">
    <citation type="journal article" date="2019" name="Int. J. Syst. Evol. Microbiol.">
        <title>The Global Catalogue of Microorganisms (GCM) 10K type strain sequencing project: providing services to taxonomists for standard genome sequencing and annotation.</title>
        <authorList>
            <consortium name="The Broad Institute Genomics Platform"/>
            <consortium name="The Broad Institute Genome Sequencing Center for Infectious Disease"/>
            <person name="Wu L."/>
            <person name="Ma J."/>
        </authorList>
    </citation>
    <scope>NUCLEOTIDE SEQUENCE [LARGE SCALE GENOMIC DNA]</scope>
    <source>
        <strain evidence="6">JCM 17555</strain>
    </source>
</reference>
<feature type="domain" description="AMP-dependent synthetase/ligase" evidence="3">
    <location>
        <begin position="9"/>
        <end position="384"/>
    </location>
</feature>
<dbReference type="InterPro" id="IPR020845">
    <property type="entry name" value="AMP-binding_CS"/>
</dbReference>
<feature type="domain" description="AMP-binding enzyme C-terminal" evidence="4">
    <location>
        <begin position="434"/>
        <end position="509"/>
    </location>
</feature>
<dbReference type="Gene3D" id="3.30.300.30">
    <property type="match status" value="1"/>
</dbReference>
<dbReference type="GO" id="GO:0016874">
    <property type="term" value="F:ligase activity"/>
    <property type="evidence" value="ECO:0007669"/>
    <property type="project" value="UniProtKB-KW"/>
</dbReference>
<dbReference type="CDD" id="cd05936">
    <property type="entry name" value="FC-FACS_FadD_like"/>
    <property type="match status" value="1"/>
</dbReference>
<dbReference type="Pfam" id="PF13193">
    <property type="entry name" value="AMP-binding_C"/>
    <property type="match status" value="1"/>
</dbReference>
<evidence type="ECO:0000256" key="1">
    <source>
        <dbReference type="ARBA" id="ARBA00006432"/>
    </source>
</evidence>
<dbReference type="Proteomes" id="UP001501337">
    <property type="component" value="Unassembled WGS sequence"/>
</dbReference>
<gene>
    <name evidence="5" type="ORF">GCM10022278_16400</name>
</gene>
<protein>
    <submittedName>
        <fullName evidence="5">Long-chain fatty acid--CoA ligase</fullName>
    </submittedName>
</protein>
<keyword evidence="2 5" id="KW-0436">Ligase</keyword>
<dbReference type="InterPro" id="IPR042099">
    <property type="entry name" value="ANL_N_sf"/>
</dbReference>
<evidence type="ECO:0000256" key="2">
    <source>
        <dbReference type="ARBA" id="ARBA00022598"/>
    </source>
</evidence>
<comment type="caution">
    <text evidence="5">The sequence shown here is derived from an EMBL/GenBank/DDBJ whole genome shotgun (WGS) entry which is preliminary data.</text>
</comment>
<evidence type="ECO:0000259" key="4">
    <source>
        <dbReference type="Pfam" id="PF13193"/>
    </source>
</evidence>
<dbReference type="InterPro" id="IPR000873">
    <property type="entry name" value="AMP-dep_synth/lig_dom"/>
</dbReference>
<dbReference type="RefSeq" id="WP_344805162.1">
    <property type="nucleotide sequence ID" value="NZ_BAABBO010000007.1"/>
</dbReference>
<dbReference type="SUPFAM" id="SSF56801">
    <property type="entry name" value="Acetyl-CoA synthetase-like"/>
    <property type="match status" value="1"/>
</dbReference>
<evidence type="ECO:0000313" key="5">
    <source>
        <dbReference type="EMBL" id="GAA3958745.1"/>
    </source>
</evidence>
<sequence>MLSLSVLIDEAARSFPDKTAIVCGDTRLTFRELQSRCHQLANGLIAAGLRPGDRVALSCPNVPWFPLAYFAIIKAGCTVVPLNILLNADEVAYHLEDSAAKAYIAFEGSEDVPIGRTAVDAFRKAQDCKHLWLIESGQTLVSDAIGSDGIASHTSLMEASNELPHVDSEATDTVVILYTSGTTGKPKGAELTHANILLNAIMFGRLSEAVADDRQLITLPLFHTFGQTVQMCGSLLNGNTMVLVPRFDPKAVVDLMIAEKITVFCGVPTMYWALLNGVDITPEQVEKIRGHLRLCGSGGSSLPLEVLKGFEEKFDVPILEGYGLSETSPVACFNLLSHPRKPGSVGLPIWGVEVKILNDANEAMPVNEHGEICIRGHNVMKGYLNKPDATAKALKNGWFHTGDVGYIDEEGYIFIVDRLKDMIIRGGYNVYPREIEEVLLTHPAISLAAVIGVPDTQYGEEVKACVILKDGQTASTEELVAWSKAHMAGHKYPRQFDIRDTLPMTATGKILKRKLLAELES</sequence>
<proteinExistence type="inferred from homology"/>
<comment type="similarity">
    <text evidence="1">Belongs to the ATP-dependent AMP-binding enzyme family.</text>
</comment>
<keyword evidence="6" id="KW-1185">Reference proteome</keyword>
<organism evidence="5 6">
    <name type="scientific">Allohahella marinimesophila</name>
    <dbReference type="NCBI Taxonomy" id="1054972"/>
    <lineage>
        <taxon>Bacteria</taxon>
        <taxon>Pseudomonadati</taxon>
        <taxon>Pseudomonadota</taxon>
        <taxon>Gammaproteobacteria</taxon>
        <taxon>Oceanospirillales</taxon>
        <taxon>Hahellaceae</taxon>
        <taxon>Allohahella</taxon>
    </lineage>
</organism>
<evidence type="ECO:0000259" key="3">
    <source>
        <dbReference type="Pfam" id="PF00501"/>
    </source>
</evidence>
<name>A0ABP7P2V9_9GAMM</name>
<accession>A0ABP7P2V9</accession>
<dbReference type="PANTHER" id="PTHR43201">
    <property type="entry name" value="ACYL-COA SYNTHETASE"/>
    <property type="match status" value="1"/>
</dbReference>
<evidence type="ECO:0000313" key="6">
    <source>
        <dbReference type="Proteomes" id="UP001501337"/>
    </source>
</evidence>
<dbReference type="EMBL" id="BAABBO010000007">
    <property type="protein sequence ID" value="GAA3958745.1"/>
    <property type="molecule type" value="Genomic_DNA"/>
</dbReference>
<dbReference type="Pfam" id="PF00501">
    <property type="entry name" value="AMP-binding"/>
    <property type="match status" value="1"/>
</dbReference>
<dbReference type="InterPro" id="IPR045851">
    <property type="entry name" value="AMP-bd_C_sf"/>
</dbReference>
<dbReference type="Gene3D" id="3.40.50.12780">
    <property type="entry name" value="N-terminal domain of ligase-like"/>
    <property type="match status" value="1"/>
</dbReference>
<dbReference type="PANTHER" id="PTHR43201:SF5">
    <property type="entry name" value="MEDIUM-CHAIN ACYL-COA LIGASE ACSF2, MITOCHONDRIAL"/>
    <property type="match status" value="1"/>
</dbReference>